<dbReference type="PROSITE" id="PS51257">
    <property type="entry name" value="PROKAR_LIPOPROTEIN"/>
    <property type="match status" value="1"/>
</dbReference>
<evidence type="ECO:0000313" key="2">
    <source>
        <dbReference type="EMBL" id="OWZ11109.1"/>
    </source>
</evidence>
<gene>
    <name evidence="2" type="ORF">PHMEG_00015924</name>
</gene>
<dbReference type="PANTHER" id="PTHR31569:SF4">
    <property type="entry name" value="SWIM-TYPE DOMAIN-CONTAINING PROTEIN"/>
    <property type="match status" value="1"/>
</dbReference>
<evidence type="ECO:0000259" key="1">
    <source>
        <dbReference type="Pfam" id="PF21056"/>
    </source>
</evidence>
<keyword evidence="3" id="KW-1185">Reference proteome</keyword>
<dbReference type="EMBL" id="NBNE01002225">
    <property type="protein sequence ID" value="OWZ11109.1"/>
    <property type="molecule type" value="Genomic_DNA"/>
</dbReference>
<dbReference type="Proteomes" id="UP000198211">
    <property type="component" value="Unassembled WGS sequence"/>
</dbReference>
<dbReference type="PANTHER" id="PTHR31569">
    <property type="entry name" value="SWIM-TYPE DOMAIN-CONTAINING PROTEIN"/>
    <property type="match status" value="1"/>
</dbReference>
<protein>
    <recommendedName>
        <fullName evidence="1">ZSWIM1/3 RNaseH-like domain-containing protein</fullName>
    </recommendedName>
</protein>
<dbReference type="Pfam" id="PF21056">
    <property type="entry name" value="ZSWIM1-3_RNaseH-like"/>
    <property type="match status" value="1"/>
</dbReference>
<dbReference type="OrthoDB" id="111802at2759"/>
<dbReference type="InterPro" id="IPR048324">
    <property type="entry name" value="ZSWIM1-3_RNaseH-like"/>
</dbReference>
<dbReference type="AlphaFoldDB" id="A0A225W1L3"/>
<comment type="caution">
    <text evidence="2">The sequence shown here is derived from an EMBL/GenBank/DDBJ whole genome shotgun (WGS) entry which is preliminary data.</text>
</comment>
<feature type="domain" description="ZSWIM1/3 RNaseH-like" evidence="1">
    <location>
        <begin position="68"/>
        <end position="195"/>
    </location>
</feature>
<evidence type="ECO:0000313" key="3">
    <source>
        <dbReference type="Proteomes" id="UP000198211"/>
    </source>
</evidence>
<accession>A0A225W1L3</accession>
<sequence>MYCEKLERMCMEYSSICVNILFSHTIISCWYGRQANYASDVHNMVQRHKTEETEGLNDAQRAFRVLDGFCKQHGGNSAEVVVDCETDVILVVTFQTVKMKRLFKAFPEVIMVDTTHDTNSNRYKLFCFVVHDVFGKGQYVHHALVQTEHMVNLRRVVEGFKSNNPEWTKVRVIITNKTFHEKKVLLEMFPKVRQLLCQSHVLTWLKKQAGRLAPNVKKEVKSLIRLLVCAASTRDYEDAKDTLLEQLGEWVTYKHGNVPQLTNNTNNRIESKWGKKKDVIDESFSVDQLLSTLITLQEYAEGQYLAEYHRVGSRPARPSEDQLSVLGMPLSSFISKQHAFAAGPDADYEVLLGAPGSATLVSPRSGNEYEVNTRLHEDMPSSVSARYILEANLQLRDCNTTPAFFSFKMDCSQPCQQHRRQRRGYRWVEASNVPTVAEGKSSVVLINDLAETIIDRMTHQSTPTYRVALRWLDFYKALHTGDVVNVAVASNYVRKPKTTKVSQKSTKSERSAIKMMNDVTWPLSSGPVISGMTKAQRKRAQSKKDREVALELTKKYRQGKVDKIVHFDDVAALLDGHYSLFHSKPMIDALKLPSVEVKGPIP</sequence>
<proteinExistence type="predicted"/>
<name>A0A225W1L3_9STRA</name>
<dbReference type="InterPro" id="IPR052579">
    <property type="entry name" value="Zinc_finger_SWIM"/>
</dbReference>
<organism evidence="2 3">
    <name type="scientific">Phytophthora megakarya</name>
    <dbReference type="NCBI Taxonomy" id="4795"/>
    <lineage>
        <taxon>Eukaryota</taxon>
        <taxon>Sar</taxon>
        <taxon>Stramenopiles</taxon>
        <taxon>Oomycota</taxon>
        <taxon>Peronosporomycetes</taxon>
        <taxon>Peronosporales</taxon>
        <taxon>Peronosporaceae</taxon>
        <taxon>Phytophthora</taxon>
    </lineage>
</organism>
<reference evidence="3" key="1">
    <citation type="submission" date="2017-03" db="EMBL/GenBank/DDBJ databases">
        <title>Phytopthora megakarya and P. palmivora, two closely related causual agents of cacao black pod achieved similar genome size and gene model numbers by different mechanisms.</title>
        <authorList>
            <person name="Ali S."/>
            <person name="Shao J."/>
            <person name="Larry D.J."/>
            <person name="Kronmiller B."/>
            <person name="Shen D."/>
            <person name="Strem M.D."/>
            <person name="Melnick R.L."/>
            <person name="Guiltinan M.J."/>
            <person name="Tyler B.M."/>
            <person name="Meinhardt L.W."/>
            <person name="Bailey B.A."/>
        </authorList>
    </citation>
    <scope>NUCLEOTIDE SEQUENCE [LARGE SCALE GENOMIC DNA]</scope>
    <source>
        <strain evidence="3">zdho120</strain>
    </source>
</reference>